<dbReference type="OrthoDB" id="440385at2759"/>
<name>A0A6J2KIU9_BOMMA</name>
<feature type="chain" id="PRO_5027029760" evidence="2">
    <location>
        <begin position="24"/>
        <end position="169"/>
    </location>
</feature>
<gene>
    <name evidence="4" type="primary">LOC114252001</name>
</gene>
<evidence type="ECO:0000313" key="4">
    <source>
        <dbReference type="RefSeq" id="XP_028042261.1"/>
    </source>
</evidence>
<dbReference type="AlphaFoldDB" id="A0A6J2KIU9"/>
<keyword evidence="3" id="KW-1185">Reference proteome</keyword>
<evidence type="ECO:0000313" key="3">
    <source>
        <dbReference type="Proteomes" id="UP000504629"/>
    </source>
</evidence>
<reference evidence="4" key="1">
    <citation type="submission" date="2025-08" db="UniProtKB">
        <authorList>
            <consortium name="RefSeq"/>
        </authorList>
    </citation>
    <scope>IDENTIFICATION</scope>
    <source>
        <tissue evidence="4">Silk gland</tissue>
    </source>
</reference>
<dbReference type="GeneID" id="114252001"/>
<feature type="signal peptide" evidence="2">
    <location>
        <begin position="1"/>
        <end position="23"/>
    </location>
</feature>
<dbReference type="RefSeq" id="XP_028042261.1">
    <property type="nucleotide sequence ID" value="XM_028186460.1"/>
</dbReference>
<evidence type="ECO:0000256" key="1">
    <source>
        <dbReference type="SAM" id="MobiDB-lite"/>
    </source>
</evidence>
<sequence length="169" mass="18234">MYTIVEIFLSVGVLVTLITALSACVCGCKNSNQKNELLGTAGVVKIHFDEEAPSPTPTTPASIKRASTQNSQRSLPEIPQPVGRHDSGDTASEIYATVNLVAANKTVATASTSRDNPYEHAYAKLQNEAQNVTVEITPEQRSNDELPIDERDAAQTTAGALTIQFYYIH</sequence>
<proteinExistence type="predicted"/>
<protein>
    <submittedName>
        <fullName evidence="4">Uncharacterized protein LOC114252001</fullName>
    </submittedName>
</protein>
<dbReference type="Proteomes" id="UP000504629">
    <property type="component" value="Unplaced"/>
</dbReference>
<feature type="compositionally biased region" description="Polar residues" evidence="1">
    <location>
        <begin position="65"/>
        <end position="74"/>
    </location>
</feature>
<organism evidence="3 4">
    <name type="scientific">Bombyx mandarina</name>
    <name type="common">Wild silk moth</name>
    <name type="synonym">Wild silkworm</name>
    <dbReference type="NCBI Taxonomy" id="7092"/>
    <lineage>
        <taxon>Eukaryota</taxon>
        <taxon>Metazoa</taxon>
        <taxon>Ecdysozoa</taxon>
        <taxon>Arthropoda</taxon>
        <taxon>Hexapoda</taxon>
        <taxon>Insecta</taxon>
        <taxon>Pterygota</taxon>
        <taxon>Neoptera</taxon>
        <taxon>Endopterygota</taxon>
        <taxon>Lepidoptera</taxon>
        <taxon>Glossata</taxon>
        <taxon>Ditrysia</taxon>
        <taxon>Bombycoidea</taxon>
        <taxon>Bombycidae</taxon>
        <taxon>Bombycinae</taxon>
        <taxon>Bombyx</taxon>
    </lineage>
</organism>
<keyword evidence="2" id="KW-0732">Signal</keyword>
<evidence type="ECO:0000256" key="2">
    <source>
        <dbReference type="SAM" id="SignalP"/>
    </source>
</evidence>
<accession>A0A6J2KIU9</accession>
<feature type="region of interest" description="Disordered" evidence="1">
    <location>
        <begin position="50"/>
        <end position="89"/>
    </location>
</feature>
<dbReference type="KEGG" id="bman:114252001"/>